<dbReference type="InterPro" id="IPR045107">
    <property type="entry name" value="SAC3/GANP/THP3"/>
</dbReference>
<gene>
    <name evidence="2" type="ORF">SCF082_LOCUS2008</name>
</gene>
<keyword evidence="3" id="KW-1185">Reference proteome</keyword>
<evidence type="ECO:0000313" key="2">
    <source>
        <dbReference type="EMBL" id="CAK8989889.1"/>
    </source>
</evidence>
<organism evidence="2 3">
    <name type="scientific">Durusdinium trenchii</name>
    <dbReference type="NCBI Taxonomy" id="1381693"/>
    <lineage>
        <taxon>Eukaryota</taxon>
        <taxon>Sar</taxon>
        <taxon>Alveolata</taxon>
        <taxon>Dinophyceae</taxon>
        <taxon>Suessiales</taxon>
        <taxon>Symbiodiniaceae</taxon>
        <taxon>Durusdinium</taxon>
    </lineage>
</organism>
<dbReference type="Proteomes" id="UP001642464">
    <property type="component" value="Unassembled WGS sequence"/>
</dbReference>
<evidence type="ECO:0000259" key="1">
    <source>
        <dbReference type="Pfam" id="PF03399"/>
    </source>
</evidence>
<dbReference type="Gene3D" id="1.25.40.990">
    <property type="match status" value="1"/>
</dbReference>
<dbReference type="EMBL" id="CAXAMM010001002">
    <property type="protein sequence ID" value="CAK8989889.1"/>
    <property type="molecule type" value="Genomic_DNA"/>
</dbReference>
<name>A0ABP0HKM0_9DINO</name>
<sequence length="415" mass="47245">MVVGSLREKCSAEEAQSRQRERLLDPLEWRKGCSLQRPEVDFSLATKKYQRSSAGKEFLPEEVRPPDICLETMDFLIDSVLDADDAQDGLDGLFAVTPSLPQIYSYLHDRCRAVRMDLHLQQPWSSRTQEFVTCHEYCLRFEALSRFLFSQRLKTTNAQRGDAGATPSDHYDERLGLQAISQTIDPLLAAYQQAREEGTPFENEPFVQRLVILLLLATSPDALPAHLAALDRRLVGHPLVREAIEATGHFLSGHYVRFLRFAASDLWASLVLVDLADLARVRLLWLRARAYHKAVGDRWPLKQLAKLLVCDAELLRHLLVTYKVEVVEEPEAEAVLPRKGAWEDHPLFCEFPQTAGPFASHAHLWRSHRLSVARRRDAVKGLMDPTEHGEVPSDLQQQISWAKAAFRLHESIHQV</sequence>
<comment type="caution">
    <text evidence="2">The sequence shown here is derived from an EMBL/GenBank/DDBJ whole genome shotgun (WGS) entry which is preliminary data.</text>
</comment>
<protein>
    <submittedName>
        <fullName evidence="2">SAC3 family protein 2</fullName>
    </submittedName>
</protein>
<evidence type="ECO:0000313" key="3">
    <source>
        <dbReference type="Proteomes" id="UP001642464"/>
    </source>
</evidence>
<dbReference type="PANTHER" id="PTHR12436">
    <property type="entry name" value="80 KDA MCM3-ASSOCIATED PROTEIN"/>
    <property type="match status" value="1"/>
</dbReference>
<proteinExistence type="predicted"/>
<dbReference type="PANTHER" id="PTHR12436:SF3">
    <property type="entry name" value="GERMINAL-CENTER ASSOCIATED NUCLEAR PROTEIN"/>
    <property type="match status" value="1"/>
</dbReference>
<reference evidence="2 3" key="1">
    <citation type="submission" date="2024-02" db="EMBL/GenBank/DDBJ databases">
        <authorList>
            <person name="Chen Y."/>
            <person name="Shah S."/>
            <person name="Dougan E. K."/>
            <person name="Thang M."/>
            <person name="Chan C."/>
        </authorList>
    </citation>
    <scope>NUCLEOTIDE SEQUENCE [LARGE SCALE GENOMIC DNA]</scope>
</reference>
<feature type="domain" description="SAC3/GANP/THP3 conserved" evidence="1">
    <location>
        <begin position="10"/>
        <end position="326"/>
    </location>
</feature>
<dbReference type="Pfam" id="PF03399">
    <property type="entry name" value="SAC3_GANP"/>
    <property type="match status" value="1"/>
</dbReference>
<accession>A0ABP0HKM0</accession>
<dbReference type="InterPro" id="IPR005062">
    <property type="entry name" value="SAC3/GANP/THP3_conserved"/>
</dbReference>